<keyword evidence="3 6" id="KW-0812">Transmembrane</keyword>
<evidence type="ECO:0000256" key="5">
    <source>
        <dbReference type="ARBA" id="ARBA00023136"/>
    </source>
</evidence>
<dbReference type="PATRIC" id="fig|1123360.3.peg.2805"/>
<dbReference type="eggNOG" id="ENOG5033RGA">
    <property type="taxonomic scope" value="Bacteria"/>
</dbReference>
<dbReference type="RefSeq" id="WP_021102181.1">
    <property type="nucleotide sequence ID" value="NZ_KE557314.1"/>
</dbReference>
<comment type="subcellular location">
    <subcellularLocation>
        <location evidence="1">Cell membrane</location>
        <topology evidence="1">Multi-pass membrane protein</topology>
    </subcellularLocation>
</comment>
<feature type="transmembrane region" description="Helical" evidence="6">
    <location>
        <begin position="55"/>
        <end position="74"/>
    </location>
</feature>
<dbReference type="Pfam" id="PF03706">
    <property type="entry name" value="LPG_synthase_TM"/>
    <property type="match status" value="1"/>
</dbReference>
<accession>S9RGB3</accession>
<evidence type="ECO:0000313" key="8">
    <source>
        <dbReference type="Proteomes" id="UP000015351"/>
    </source>
</evidence>
<dbReference type="AlphaFoldDB" id="S9RGB3"/>
<sequence>MMRGANFIEGVETKQNRVWMVLLITAGAVLGLIALLLGSGASVADFVALCARIPLWTYGAIAFTQATIVVLAALRWRVLLKAVSPRGQTLTLQHATAATTLAAIAGQILPIQLCTPVIRAWFALRFDIPVMRSLGTSALEQTFQLLVLISAAVLSFLFLVPTVGWVFDAVVPILVLGAMVIFVRFAIQVVSKLLASIADQGTSLLARTATRLRLGFEKAAQLPDRILTSVTALSLLGYTVLAALNVLLLNAISGVDILPLLIAYPLVLFLMSLPFFPGGLGVVEVTWAGVLTREGLPFDQAVEAALALRVISTLGFFLIAPLLLAGLQPAKRGVP</sequence>
<reference evidence="8" key="1">
    <citation type="journal article" date="2013" name="Stand. Genomic Sci.">
        <title>Genome sequence of the Litoreibacter arenae type strain (DSM 19593(T)), a member of the Roseobacter clade isolated from sea sand.</title>
        <authorList>
            <person name="Riedel T."/>
            <person name="Fiebig A."/>
            <person name="Petersen J."/>
            <person name="Gronow S."/>
            <person name="Kyrpides N.C."/>
            <person name="Goker M."/>
            <person name="Klenk H.P."/>
        </authorList>
    </citation>
    <scope>NUCLEOTIDE SEQUENCE [LARGE SCALE GENOMIC DNA]</scope>
    <source>
        <strain evidence="8">DSM 19593</strain>
    </source>
</reference>
<keyword evidence="4 6" id="KW-1133">Transmembrane helix</keyword>
<feature type="transmembrane region" description="Helical" evidence="6">
    <location>
        <begin position="95"/>
        <end position="122"/>
    </location>
</feature>
<feature type="transmembrane region" description="Helical" evidence="6">
    <location>
        <begin position="306"/>
        <end position="327"/>
    </location>
</feature>
<dbReference type="Proteomes" id="UP000015351">
    <property type="component" value="Unassembled WGS sequence"/>
</dbReference>
<feature type="transmembrane region" description="Helical" evidence="6">
    <location>
        <begin position="21"/>
        <end position="43"/>
    </location>
</feature>
<evidence type="ECO:0000313" key="7">
    <source>
        <dbReference type="EMBL" id="EPX77110.1"/>
    </source>
</evidence>
<dbReference type="GO" id="GO:0005886">
    <property type="term" value="C:plasma membrane"/>
    <property type="evidence" value="ECO:0007669"/>
    <property type="project" value="UniProtKB-SubCell"/>
</dbReference>
<evidence type="ECO:0000256" key="4">
    <source>
        <dbReference type="ARBA" id="ARBA00022989"/>
    </source>
</evidence>
<name>S9RGB3_9RHOB</name>
<dbReference type="EMBL" id="AONI01000015">
    <property type="protein sequence ID" value="EPX77110.1"/>
    <property type="molecule type" value="Genomic_DNA"/>
</dbReference>
<keyword evidence="8" id="KW-1185">Reference proteome</keyword>
<dbReference type="HOGENOM" id="CLU_839061_0_0_5"/>
<protein>
    <submittedName>
        <fullName evidence="7">Uncharacterized protein</fullName>
    </submittedName>
</protein>
<comment type="caution">
    <text evidence="7">The sequence shown here is derived from an EMBL/GenBank/DDBJ whole genome shotgun (WGS) entry which is preliminary data.</text>
</comment>
<dbReference type="OrthoDB" id="7832710at2"/>
<feature type="transmembrane region" description="Helical" evidence="6">
    <location>
        <begin position="226"/>
        <end position="250"/>
    </location>
</feature>
<evidence type="ECO:0000256" key="2">
    <source>
        <dbReference type="ARBA" id="ARBA00022475"/>
    </source>
</evidence>
<organism evidence="7 8">
    <name type="scientific">Litoreibacter arenae DSM 19593</name>
    <dbReference type="NCBI Taxonomy" id="1123360"/>
    <lineage>
        <taxon>Bacteria</taxon>
        <taxon>Pseudomonadati</taxon>
        <taxon>Pseudomonadota</taxon>
        <taxon>Alphaproteobacteria</taxon>
        <taxon>Rhodobacterales</taxon>
        <taxon>Roseobacteraceae</taxon>
        <taxon>Litoreibacter</taxon>
    </lineage>
</organism>
<dbReference type="PANTHER" id="PTHR39087:SF2">
    <property type="entry name" value="UPF0104 MEMBRANE PROTEIN MJ1595"/>
    <property type="match status" value="1"/>
</dbReference>
<dbReference type="STRING" id="1123360.thalar_02829"/>
<gene>
    <name evidence="7" type="ORF">thalar_02829</name>
</gene>
<dbReference type="PANTHER" id="PTHR39087">
    <property type="entry name" value="UPF0104 MEMBRANE PROTEIN MJ1595"/>
    <property type="match status" value="1"/>
</dbReference>
<evidence type="ECO:0000256" key="6">
    <source>
        <dbReference type="SAM" id="Phobius"/>
    </source>
</evidence>
<dbReference type="InterPro" id="IPR022791">
    <property type="entry name" value="L-PG_synthase/AglD"/>
</dbReference>
<keyword evidence="2" id="KW-1003">Cell membrane</keyword>
<evidence type="ECO:0000256" key="3">
    <source>
        <dbReference type="ARBA" id="ARBA00022692"/>
    </source>
</evidence>
<evidence type="ECO:0000256" key="1">
    <source>
        <dbReference type="ARBA" id="ARBA00004651"/>
    </source>
</evidence>
<feature type="transmembrane region" description="Helical" evidence="6">
    <location>
        <begin position="257"/>
        <end position="276"/>
    </location>
</feature>
<feature type="transmembrane region" description="Helical" evidence="6">
    <location>
        <begin position="142"/>
        <end position="160"/>
    </location>
</feature>
<keyword evidence="5 6" id="KW-0472">Membrane</keyword>
<dbReference type="NCBIfam" id="TIGR00374">
    <property type="entry name" value="flippase-like domain"/>
    <property type="match status" value="1"/>
</dbReference>
<proteinExistence type="predicted"/>
<feature type="transmembrane region" description="Helical" evidence="6">
    <location>
        <begin position="165"/>
        <end position="187"/>
    </location>
</feature>